<gene>
    <name evidence="2" type="ORF">QJ522_17600</name>
</gene>
<dbReference type="EMBL" id="JASCXX010000025">
    <property type="protein sequence ID" value="MDI6450879.1"/>
    <property type="molecule type" value="Genomic_DNA"/>
</dbReference>
<evidence type="ECO:0000313" key="3">
    <source>
        <dbReference type="Proteomes" id="UP001431776"/>
    </source>
</evidence>
<reference evidence="2" key="1">
    <citation type="submission" date="2023-05" db="EMBL/GenBank/DDBJ databases">
        <title>Anaerotaeda fermentans gen. nov., sp. nov., a novel anaerobic planctomycete of the new family within the order Sedimentisphaerales isolated from Taman Peninsula, Russia.</title>
        <authorList>
            <person name="Khomyakova M.A."/>
            <person name="Merkel A.Y."/>
            <person name="Slobodkin A.I."/>
        </authorList>
    </citation>
    <scope>NUCLEOTIDE SEQUENCE</scope>
    <source>
        <strain evidence="2">M17dextr</strain>
    </source>
</reference>
<evidence type="ECO:0000313" key="2">
    <source>
        <dbReference type="EMBL" id="MDI6450879.1"/>
    </source>
</evidence>
<keyword evidence="1" id="KW-1133">Transmembrane helix</keyword>
<dbReference type="AlphaFoldDB" id="A0AAW6U5F8"/>
<keyword evidence="1" id="KW-0472">Membrane</keyword>
<protein>
    <recommendedName>
        <fullName evidence="4">DUF1559 domain-containing protein</fullName>
    </recommendedName>
</protein>
<dbReference type="RefSeq" id="WP_349246288.1">
    <property type="nucleotide sequence ID" value="NZ_JASCXX010000025.1"/>
</dbReference>
<keyword evidence="3" id="KW-1185">Reference proteome</keyword>
<organism evidence="2 3">
    <name type="scientific">Anaerobaca lacustris</name>
    <dbReference type="NCBI Taxonomy" id="3044600"/>
    <lineage>
        <taxon>Bacteria</taxon>
        <taxon>Pseudomonadati</taxon>
        <taxon>Planctomycetota</taxon>
        <taxon>Phycisphaerae</taxon>
        <taxon>Sedimentisphaerales</taxon>
        <taxon>Anaerobacaceae</taxon>
        <taxon>Anaerobaca</taxon>
    </lineage>
</organism>
<comment type="caution">
    <text evidence="2">The sequence shown here is derived from an EMBL/GenBank/DDBJ whole genome shotgun (WGS) entry which is preliminary data.</text>
</comment>
<evidence type="ECO:0000256" key="1">
    <source>
        <dbReference type="SAM" id="Phobius"/>
    </source>
</evidence>
<name>A0AAW6U5F8_9BACT</name>
<keyword evidence="1" id="KW-0812">Transmembrane</keyword>
<sequence>MSEATTREPRPLFRGPLLVCICVIYLVIAVLLAVVGPLFMHPPGDDSRRLTCMKNLKQLGMSLWQYADNHERRYPLPEQRCDLLVGGDDIDAGVFRCPATKVGPCNYAMNPNADPDSAGDVVLLFESEPGWNQFGGPELLATENHRGRGCSILFVDGSVRFVKAEELDELKWGDGSSAEGGPAYDEENP</sequence>
<proteinExistence type="predicted"/>
<accession>A0AAW6U5F8</accession>
<dbReference type="Proteomes" id="UP001431776">
    <property type="component" value="Unassembled WGS sequence"/>
</dbReference>
<feature type="transmembrane region" description="Helical" evidence="1">
    <location>
        <begin position="16"/>
        <end position="40"/>
    </location>
</feature>
<evidence type="ECO:0008006" key="4">
    <source>
        <dbReference type="Google" id="ProtNLM"/>
    </source>
</evidence>